<organism evidence="3 4">
    <name type="scientific">Lipomyces starkeyi NRRL Y-11557</name>
    <dbReference type="NCBI Taxonomy" id="675824"/>
    <lineage>
        <taxon>Eukaryota</taxon>
        <taxon>Fungi</taxon>
        <taxon>Dikarya</taxon>
        <taxon>Ascomycota</taxon>
        <taxon>Saccharomycotina</taxon>
        <taxon>Lipomycetes</taxon>
        <taxon>Lipomycetales</taxon>
        <taxon>Lipomycetaceae</taxon>
        <taxon>Lipomyces</taxon>
    </lineage>
</organism>
<feature type="compositionally biased region" description="Polar residues" evidence="1">
    <location>
        <begin position="374"/>
        <end position="384"/>
    </location>
</feature>
<feature type="region of interest" description="Disordered" evidence="1">
    <location>
        <begin position="372"/>
        <end position="424"/>
    </location>
</feature>
<evidence type="ECO:0000313" key="3">
    <source>
        <dbReference type="EMBL" id="ODQ69731.1"/>
    </source>
</evidence>
<dbReference type="InterPro" id="IPR014729">
    <property type="entry name" value="Rossmann-like_a/b/a_fold"/>
</dbReference>
<dbReference type="CDD" id="cd23659">
    <property type="entry name" value="USP_At3g01520-like"/>
    <property type="match status" value="1"/>
</dbReference>
<dbReference type="PANTHER" id="PTHR47815">
    <property type="entry name" value="UNIVERSAL STRESS PROTEIN A FAMILY PROTEIN C25B2.10"/>
    <property type="match status" value="1"/>
</dbReference>
<evidence type="ECO:0000313" key="4">
    <source>
        <dbReference type="Proteomes" id="UP000094385"/>
    </source>
</evidence>
<accession>A0A1E3PWE9</accession>
<evidence type="ECO:0000256" key="1">
    <source>
        <dbReference type="SAM" id="MobiDB-lite"/>
    </source>
</evidence>
<evidence type="ECO:0000259" key="2">
    <source>
        <dbReference type="Pfam" id="PF00582"/>
    </source>
</evidence>
<feature type="compositionally biased region" description="Low complexity" evidence="1">
    <location>
        <begin position="394"/>
        <end position="406"/>
    </location>
</feature>
<name>A0A1E3PWE9_LIPST</name>
<dbReference type="Pfam" id="PF00582">
    <property type="entry name" value="Usp"/>
    <property type="match status" value="1"/>
</dbReference>
<feature type="compositionally biased region" description="Acidic residues" evidence="1">
    <location>
        <begin position="407"/>
        <end position="424"/>
    </location>
</feature>
<reference evidence="3 4" key="1">
    <citation type="journal article" date="2016" name="Proc. Natl. Acad. Sci. U.S.A.">
        <title>Comparative genomics of biotechnologically important yeasts.</title>
        <authorList>
            <person name="Riley R."/>
            <person name="Haridas S."/>
            <person name="Wolfe K.H."/>
            <person name="Lopes M.R."/>
            <person name="Hittinger C.T."/>
            <person name="Goeker M."/>
            <person name="Salamov A.A."/>
            <person name="Wisecaver J.H."/>
            <person name="Long T.M."/>
            <person name="Calvey C.H."/>
            <person name="Aerts A.L."/>
            <person name="Barry K.W."/>
            <person name="Choi C."/>
            <person name="Clum A."/>
            <person name="Coughlan A.Y."/>
            <person name="Deshpande S."/>
            <person name="Douglass A.P."/>
            <person name="Hanson S.J."/>
            <person name="Klenk H.-P."/>
            <person name="LaButti K.M."/>
            <person name="Lapidus A."/>
            <person name="Lindquist E.A."/>
            <person name="Lipzen A.M."/>
            <person name="Meier-Kolthoff J.P."/>
            <person name="Ohm R.A."/>
            <person name="Otillar R.P."/>
            <person name="Pangilinan J.L."/>
            <person name="Peng Y."/>
            <person name="Rokas A."/>
            <person name="Rosa C.A."/>
            <person name="Scheuner C."/>
            <person name="Sibirny A.A."/>
            <person name="Slot J.C."/>
            <person name="Stielow J.B."/>
            <person name="Sun H."/>
            <person name="Kurtzman C.P."/>
            <person name="Blackwell M."/>
            <person name="Grigoriev I.V."/>
            <person name="Jeffries T.W."/>
        </authorList>
    </citation>
    <scope>NUCLEOTIDE SEQUENCE [LARGE SCALE GENOMIC DNA]</scope>
    <source>
        <strain evidence="3 4">NRRL Y-11557</strain>
    </source>
</reference>
<gene>
    <name evidence="3" type="ORF">LIPSTDRAFT_65988</name>
</gene>
<sequence>MRLREVFRLHILRDTTPNCQPQSMSLFAEPRRETAVTAQWHHDLSTRRLLSKFVDEYVDAIVLVSCLRDMKFQKRVGFDTFDNKDATDFSLTLQVKHDGYIYNRLSRTFLCGTDQNEYSDYALEWLLEELVDDGDEIVCLRVVDPGAKISSSDTALQEKLYRDEAYKLLNEIMQKNEDDKKISLVLEFAVGKVQDMIQRMIEIYEPAVLIVGTRGKSLNGFQGLLPGSISKYCLQHSPVPVIVVRPGEKRLKKKEKRQADPARRAYMDIVESSKSSSTRTLTNSPHEQNARSTRSSLDLPGSDVSITKEDLERLSLVSSEPGGEDNVSEKLGNLSLFSSLKNKGHRSVSPATTSRLVLSSAMGAALAASVASDHSPSLVTQPTDTAKKEQDTTPNLPNPEIIINNADSDDDAANEDNLDQDTAR</sequence>
<feature type="region of interest" description="Disordered" evidence="1">
    <location>
        <begin position="250"/>
        <end position="304"/>
    </location>
</feature>
<protein>
    <recommendedName>
        <fullName evidence="2">UspA domain-containing protein</fullName>
    </recommendedName>
</protein>
<feature type="domain" description="UspA" evidence="2">
    <location>
        <begin position="107"/>
        <end position="245"/>
    </location>
</feature>
<dbReference type="PRINTS" id="PR01438">
    <property type="entry name" value="UNVRSLSTRESS"/>
</dbReference>
<dbReference type="SUPFAM" id="SSF52402">
    <property type="entry name" value="Adenine nucleotide alpha hydrolases-like"/>
    <property type="match status" value="1"/>
</dbReference>
<dbReference type="PANTHER" id="PTHR47815:SF1">
    <property type="entry name" value="UNIVERSAL STRESS PROTEIN A FAMILY PROTEIN C25B2.10"/>
    <property type="match status" value="1"/>
</dbReference>
<feature type="compositionally biased region" description="Polar residues" evidence="1">
    <location>
        <begin position="272"/>
        <end position="296"/>
    </location>
</feature>
<dbReference type="InterPro" id="IPR006016">
    <property type="entry name" value="UspA"/>
</dbReference>
<dbReference type="InterPro" id="IPR006015">
    <property type="entry name" value="Universal_stress_UspA"/>
</dbReference>
<dbReference type="Proteomes" id="UP000094385">
    <property type="component" value="Unassembled WGS sequence"/>
</dbReference>
<dbReference type="OrthoDB" id="843225at2759"/>
<feature type="compositionally biased region" description="Basic and acidic residues" evidence="1">
    <location>
        <begin position="257"/>
        <end position="266"/>
    </location>
</feature>
<dbReference type="Gene3D" id="3.40.50.620">
    <property type="entry name" value="HUPs"/>
    <property type="match status" value="1"/>
</dbReference>
<proteinExistence type="predicted"/>
<dbReference type="AlphaFoldDB" id="A0A1E3PWE9"/>
<dbReference type="EMBL" id="KV454302">
    <property type="protein sequence ID" value="ODQ69731.1"/>
    <property type="molecule type" value="Genomic_DNA"/>
</dbReference>
<dbReference type="STRING" id="675824.A0A1E3PWE9"/>
<keyword evidence="4" id="KW-1185">Reference proteome</keyword>